<evidence type="ECO:0000256" key="16">
    <source>
        <dbReference type="ARBA" id="ARBA00023316"/>
    </source>
</evidence>
<dbReference type="Pfam" id="PF01565">
    <property type="entry name" value="FAD_binding_4"/>
    <property type="match status" value="1"/>
</dbReference>
<evidence type="ECO:0000259" key="20">
    <source>
        <dbReference type="PROSITE" id="PS51387"/>
    </source>
</evidence>
<dbReference type="PANTHER" id="PTHR21071:SF4">
    <property type="entry name" value="UDP-N-ACETYLENOLPYRUVOYLGLUCOSAMINE REDUCTASE"/>
    <property type="match status" value="1"/>
</dbReference>
<keyword evidence="11 19" id="KW-0521">NADP</keyword>
<evidence type="ECO:0000256" key="10">
    <source>
        <dbReference type="ARBA" id="ARBA00022827"/>
    </source>
</evidence>
<dbReference type="InterPro" id="IPR036318">
    <property type="entry name" value="FAD-bd_PCMH-like_sf"/>
</dbReference>
<feature type="active site" evidence="19">
    <location>
        <position position="282"/>
    </location>
</feature>
<dbReference type="InterPro" id="IPR036635">
    <property type="entry name" value="MurB_C_sf"/>
</dbReference>
<accession>A0AAX3BCS6</accession>
<dbReference type="Proteomes" id="UP001056539">
    <property type="component" value="Chromosome"/>
</dbReference>
<dbReference type="InterPro" id="IPR011601">
    <property type="entry name" value="MurB_C"/>
</dbReference>
<evidence type="ECO:0000256" key="19">
    <source>
        <dbReference type="HAMAP-Rule" id="MF_00037"/>
    </source>
</evidence>
<evidence type="ECO:0000256" key="3">
    <source>
        <dbReference type="ARBA" id="ARBA00004496"/>
    </source>
</evidence>
<feature type="active site" description="Proton donor" evidence="19">
    <location>
        <position position="210"/>
    </location>
</feature>
<dbReference type="PANTHER" id="PTHR21071">
    <property type="entry name" value="UDP-N-ACETYLENOLPYRUVOYLGLUCOSAMINE REDUCTASE"/>
    <property type="match status" value="1"/>
</dbReference>
<dbReference type="GO" id="GO:0051301">
    <property type="term" value="P:cell division"/>
    <property type="evidence" value="ECO:0007669"/>
    <property type="project" value="UniProtKB-KW"/>
</dbReference>
<keyword evidence="10 19" id="KW-0274">FAD</keyword>
<dbReference type="Gene3D" id="3.90.78.10">
    <property type="entry name" value="UDP-N-acetylenolpyruvoylglucosamine reductase, C-terminal domain"/>
    <property type="match status" value="1"/>
</dbReference>
<evidence type="ECO:0000256" key="12">
    <source>
        <dbReference type="ARBA" id="ARBA00022960"/>
    </source>
</evidence>
<evidence type="ECO:0000313" key="21">
    <source>
        <dbReference type="EMBL" id="URA10024.1"/>
    </source>
</evidence>
<dbReference type="EMBL" id="CP073355">
    <property type="protein sequence ID" value="URA10024.1"/>
    <property type="molecule type" value="Genomic_DNA"/>
</dbReference>
<dbReference type="GO" id="GO:0008762">
    <property type="term" value="F:UDP-N-acetylmuramate dehydrogenase activity"/>
    <property type="evidence" value="ECO:0007669"/>
    <property type="project" value="UniProtKB-UniRule"/>
</dbReference>
<dbReference type="InterPro" id="IPR006094">
    <property type="entry name" value="Oxid_FAD_bind_N"/>
</dbReference>
<comment type="cofactor">
    <cofactor evidence="1 19">
        <name>FAD</name>
        <dbReference type="ChEBI" id="CHEBI:57692"/>
    </cofactor>
</comment>
<keyword evidence="16 19" id="KW-0961">Cell wall biogenesis/degradation</keyword>
<dbReference type="GO" id="GO:0008360">
    <property type="term" value="P:regulation of cell shape"/>
    <property type="evidence" value="ECO:0007669"/>
    <property type="project" value="UniProtKB-KW"/>
</dbReference>
<evidence type="ECO:0000256" key="17">
    <source>
        <dbReference type="ARBA" id="ARBA00031026"/>
    </source>
</evidence>
<dbReference type="KEGG" id="taqu:KDW03_11160"/>
<keyword evidence="13 19" id="KW-0573">Peptidoglycan synthesis</keyword>
<sequence length="287" mass="32389">MEILQRVPLSDKTTFQIGGEAEFFCEPSTINEVRYVLSLARQNTWRVIVLGGGSNILFADGLIQGLVISTRALSWLREEELLWVGAGMTMDHLTTWAIENGKSGLEWSGGLPGTVGGATYMNARAYQHEMSEVVEKVRVIDFSGKEFFLSHKEIQYSYKKSIFMEHEDWIILEVGLKLHDAPIDDVRTKTEACRRDREQKGQYAYPSAGCAFKNDYSHNLPAGKVIDEIGLKGFSIGGAKVYEKHANFIINTGSARADDVIRLLEEIERLVYEKTGVHLEREVRIIR</sequence>
<comment type="caution">
    <text evidence="19">Lacks conserved residue(s) required for the propagation of feature annotation.</text>
</comment>
<keyword evidence="22" id="KW-1185">Reference proteome</keyword>
<comment type="similarity">
    <text evidence="19">Belongs to the MurB family.</text>
</comment>
<name>A0AAX3BCS6_9SPIR</name>
<keyword evidence="15 19" id="KW-0131">Cell cycle</keyword>
<evidence type="ECO:0000256" key="1">
    <source>
        <dbReference type="ARBA" id="ARBA00001974"/>
    </source>
</evidence>
<dbReference type="GO" id="GO:0071555">
    <property type="term" value="P:cell wall organization"/>
    <property type="evidence" value="ECO:0007669"/>
    <property type="project" value="UniProtKB-KW"/>
</dbReference>
<keyword evidence="12 19" id="KW-0133">Cell shape</keyword>
<dbReference type="RefSeq" id="WP_271435155.1">
    <property type="nucleotide sequence ID" value="NZ_CP073355.1"/>
</dbReference>
<dbReference type="GO" id="GO:0071949">
    <property type="term" value="F:FAD binding"/>
    <property type="evidence" value="ECO:0007669"/>
    <property type="project" value="InterPro"/>
</dbReference>
<dbReference type="HAMAP" id="MF_00037">
    <property type="entry name" value="MurB"/>
    <property type="match status" value="1"/>
</dbReference>
<dbReference type="AlphaFoldDB" id="A0AAX3BCS6"/>
<dbReference type="NCBIfam" id="TIGR00179">
    <property type="entry name" value="murB"/>
    <property type="match status" value="1"/>
</dbReference>
<comment type="subcellular location">
    <subcellularLocation>
        <location evidence="3 19">Cytoplasm</location>
    </subcellularLocation>
</comment>
<keyword evidence="14 19" id="KW-0560">Oxidoreductase</keyword>
<dbReference type="InterPro" id="IPR016167">
    <property type="entry name" value="FAD-bd_PCMH_sub1"/>
</dbReference>
<dbReference type="EC" id="1.3.1.98" evidence="5 19"/>
<evidence type="ECO:0000256" key="6">
    <source>
        <dbReference type="ARBA" id="ARBA00015188"/>
    </source>
</evidence>
<evidence type="ECO:0000256" key="5">
    <source>
        <dbReference type="ARBA" id="ARBA00012518"/>
    </source>
</evidence>
<dbReference type="Gene3D" id="3.30.43.10">
    <property type="entry name" value="Uridine Diphospho-n-acetylenolpyruvylglucosamine Reductase, domain 2"/>
    <property type="match status" value="1"/>
</dbReference>
<dbReference type="InterPro" id="IPR016166">
    <property type="entry name" value="FAD-bd_PCMH"/>
</dbReference>
<feature type="domain" description="FAD-binding PCMH-type" evidence="20">
    <location>
        <begin position="16"/>
        <end position="181"/>
    </location>
</feature>
<evidence type="ECO:0000256" key="13">
    <source>
        <dbReference type="ARBA" id="ARBA00022984"/>
    </source>
</evidence>
<dbReference type="NCBIfam" id="NF010480">
    <property type="entry name" value="PRK13905.1"/>
    <property type="match status" value="1"/>
</dbReference>
<keyword evidence="7 19" id="KW-0963">Cytoplasm</keyword>
<comment type="catalytic activity">
    <reaction evidence="18 19">
        <text>UDP-N-acetyl-alpha-D-muramate + NADP(+) = UDP-N-acetyl-3-O-(1-carboxyvinyl)-alpha-D-glucosamine + NADPH + H(+)</text>
        <dbReference type="Rhea" id="RHEA:12248"/>
        <dbReference type="ChEBI" id="CHEBI:15378"/>
        <dbReference type="ChEBI" id="CHEBI:57783"/>
        <dbReference type="ChEBI" id="CHEBI:58349"/>
        <dbReference type="ChEBI" id="CHEBI:68483"/>
        <dbReference type="ChEBI" id="CHEBI:70757"/>
        <dbReference type="EC" id="1.3.1.98"/>
    </reaction>
</comment>
<evidence type="ECO:0000313" key="22">
    <source>
        <dbReference type="Proteomes" id="UP001056539"/>
    </source>
</evidence>
<evidence type="ECO:0000256" key="9">
    <source>
        <dbReference type="ARBA" id="ARBA00022630"/>
    </source>
</evidence>
<reference evidence="21" key="2">
    <citation type="submission" date="2022-06" db="EMBL/GenBank/DDBJ databases">
        <title>Thermospira aquatica gen. nov., sp. nov.</title>
        <authorList>
            <person name="Ben Ali Gam Z."/>
            <person name="Labat M."/>
        </authorList>
    </citation>
    <scope>NUCLEOTIDE SEQUENCE</scope>
    <source>
        <strain evidence="21">F1F22</strain>
    </source>
</reference>
<evidence type="ECO:0000256" key="8">
    <source>
        <dbReference type="ARBA" id="ARBA00022618"/>
    </source>
</evidence>
<gene>
    <name evidence="19 21" type="primary">murB</name>
    <name evidence="21" type="ORF">KDW03_11160</name>
</gene>
<dbReference type="GO" id="GO:0005829">
    <property type="term" value="C:cytosol"/>
    <property type="evidence" value="ECO:0007669"/>
    <property type="project" value="TreeGrafter"/>
</dbReference>
<reference evidence="21" key="1">
    <citation type="submission" date="2021-04" db="EMBL/GenBank/DDBJ databases">
        <authorList>
            <person name="Postec A."/>
        </authorList>
    </citation>
    <scope>NUCLEOTIDE SEQUENCE</scope>
    <source>
        <strain evidence="21">F1F22</strain>
    </source>
</reference>
<keyword evidence="9 19" id="KW-0285">Flavoprotein</keyword>
<evidence type="ECO:0000256" key="11">
    <source>
        <dbReference type="ARBA" id="ARBA00022857"/>
    </source>
</evidence>
<dbReference type="SUPFAM" id="SSF56194">
    <property type="entry name" value="Uridine diphospho-N-Acetylenolpyruvylglucosamine reductase, MurB, C-terminal domain"/>
    <property type="match status" value="1"/>
</dbReference>
<dbReference type="GO" id="GO:0009252">
    <property type="term" value="P:peptidoglycan biosynthetic process"/>
    <property type="evidence" value="ECO:0007669"/>
    <property type="project" value="UniProtKB-UniRule"/>
</dbReference>
<evidence type="ECO:0000256" key="18">
    <source>
        <dbReference type="ARBA" id="ARBA00048914"/>
    </source>
</evidence>
<comment type="pathway">
    <text evidence="4 19">Cell wall biogenesis; peptidoglycan biosynthesis.</text>
</comment>
<organism evidence="21 22">
    <name type="scientific">Thermospira aquatica</name>
    <dbReference type="NCBI Taxonomy" id="2828656"/>
    <lineage>
        <taxon>Bacteria</taxon>
        <taxon>Pseudomonadati</taxon>
        <taxon>Spirochaetota</taxon>
        <taxon>Spirochaetia</taxon>
        <taxon>Brevinematales</taxon>
        <taxon>Thermospiraceae</taxon>
        <taxon>Thermospira</taxon>
    </lineage>
</organism>
<evidence type="ECO:0000256" key="14">
    <source>
        <dbReference type="ARBA" id="ARBA00023002"/>
    </source>
</evidence>
<keyword evidence="8 19" id="KW-0132">Cell division</keyword>
<comment type="function">
    <text evidence="2 19">Cell wall formation.</text>
</comment>
<dbReference type="InterPro" id="IPR016169">
    <property type="entry name" value="FAD-bd_PCMH_sub2"/>
</dbReference>
<proteinExistence type="inferred from homology"/>
<evidence type="ECO:0000256" key="15">
    <source>
        <dbReference type="ARBA" id="ARBA00023306"/>
    </source>
</evidence>
<evidence type="ECO:0000256" key="2">
    <source>
        <dbReference type="ARBA" id="ARBA00003921"/>
    </source>
</evidence>
<dbReference type="SUPFAM" id="SSF56176">
    <property type="entry name" value="FAD-binding/transporter-associated domain-like"/>
    <property type="match status" value="1"/>
</dbReference>
<dbReference type="Gene3D" id="3.30.465.10">
    <property type="match status" value="1"/>
</dbReference>
<dbReference type="PROSITE" id="PS51387">
    <property type="entry name" value="FAD_PCMH"/>
    <property type="match status" value="1"/>
</dbReference>
<dbReference type="Pfam" id="PF02873">
    <property type="entry name" value="MurB_C"/>
    <property type="match status" value="1"/>
</dbReference>
<protein>
    <recommendedName>
        <fullName evidence="6 19">UDP-N-acetylenolpyruvoylglucosamine reductase</fullName>
        <ecNumber evidence="5 19">1.3.1.98</ecNumber>
    </recommendedName>
    <alternativeName>
        <fullName evidence="17 19">UDP-N-acetylmuramate dehydrogenase</fullName>
    </alternativeName>
</protein>
<dbReference type="InterPro" id="IPR003170">
    <property type="entry name" value="MurB"/>
</dbReference>
<evidence type="ECO:0000256" key="7">
    <source>
        <dbReference type="ARBA" id="ARBA00022490"/>
    </source>
</evidence>
<evidence type="ECO:0000256" key="4">
    <source>
        <dbReference type="ARBA" id="ARBA00004752"/>
    </source>
</evidence>